<dbReference type="Pfam" id="PF03018">
    <property type="entry name" value="Dirigent"/>
    <property type="match status" value="1"/>
</dbReference>
<comment type="similarity">
    <text evidence="1 4">Belongs to the plant dirigent protein family.</text>
</comment>
<dbReference type="GO" id="GO:0009699">
    <property type="term" value="P:phenylpropanoid biosynthetic process"/>
    <property type="evidence" value="ECO:0007669"/>
    <property type="project" value="UniProtKB-ARBA"/>
</dbReference>
<dbReference type="InterPro" id="IPR044859">
    <property type="entry name" value="Allene_oxi_cyc_Dirigent"/>
</dbReference>
<keyword evidence="5" id="KW-0812">Transmembrane</keyword>
<evidence type="ECO:0000256" key="4">
    <source>
        <dbReference type="RuleBase" id="RU363099"/>
    </source>
</evidence>
<sequence length="210" mass="22984">MKYSNIMRFVVMYLAMVITISPLAIISVPDSSPSAVERWFRRLPNASEKLTKLHFYFQDQVSGPNPTAVEVARASITASSPHVFGLVRVFDDPLTVTGSPSSKTIGYGQGIYAGASQHDTSLLFTFNFYFTDGKYDGSTLSIQGRNPLGNTYREMSVVGGSGIFRLARGIAVGSTYWANATTQDGIVEFTVYVLHYDSPAVSDEGYVEDM</sequence>
<dbReference type="AlphaFoldDB" id="A0AAV1DZG1"/>
<dbReference type="InterPro" id="IPR004265">
    <property type="entry name" value="Dirigent"/>
</dbReference>
<feature type="transmembrane region" description="Helical" evidence="5">
    <location>
        <begin position="6"/>
        <end position="28"/>
    </location>
</feature>
<organism evidence="6 7">
    <name type="scientific">Oldenlandia corymbosa var. corymbosa</name>
    <dbReference type="NCBI Taxonomy" id="529605"/>
    <lineage>
        <taxon>Eukaryota</taxon>
        <taxon>Viridiplantae</taxon>
        <taxon>Streptophyta</taxon>
        <taxon>Embryophyta</taxon>
        <taxon>Tracheophyta</taxon>
        <taxon>Spermatophyta</taxon>
        <taxon>Magnoliopsida</taxon>
        <taxon>eudicotyledons</taxon>
        <taxon>Gunneridae</taxon>
        <taxon>Pentapetalae</taxon>
        <taxon>asterids</taxon>
        <taxon>lamiids</taxon>
        <taxon>Gentianales</taxon>
        <taxon>Rubiaceae</taxon>
        <taxon>Rubioideae</taxon>
        <taxon>Spermacoceae</taxon>
        <taxon>Hedyotis-Oldenlandia complex</taxon>
        <taxon>Oldenlandia</taxon>
    </lineage>
</organism>
<evidence type="ECO:0000256" key="5">
    <source>
        <dbReference type="SAM" id="Phobius"/>
    </source>
</evidence>
<dbReference type="Proteomes" id="UP001161247">
    <property type="component" value="Chromosome 7"/>
</dbReference>
<keyword evidence="7" id="KW-1185">Reference proteome</keyword>
<keyword evidence="4" id="KW-0052">Apoplast</keyword>
<evidence type="ECO:0000256" key="3">
    <source>
        <dbReference type="ARBA" id="ARBA00022525"/>
    </source>
</evidence>
<protein>
    <recommendedName>
        <fullName evidence="4">Dirigent protein</fullName>
    </recommendedName>
</protein>
<accession>A0AAV1DZG1</accession>
<dbReference type="EMBL" id="OX459124">
    <property type="protein sequence ID" value="CAI9112113.1"/>
    <property type="molecule type" value="Genomic_DNA"/>
</dbReference>
<comment type="subunit">
    <text evidence="2 4">Homodimer.</text>
</comment>
<keyword evidence="5" id="KW-0472">Membrane</keyword>
<keyword evidence="3 4" id="KW-0964">Secreted</keyword>
<dbReference type="PANTHER" id="PTHR21495">
    <property type="entry name" value="NUCLEOPORIN-RELATED"/>
    <property type="match status" value="1"/>
</dbReference>
<dbReference type="Gene3D" id="2.40.480.10">
    <property type="entry name" value="Allene oxide cyclase-like"/>
    <property type="match status" value="1"/>
</dbReference>
<gene>
    <name evidence="6" type="ORF">OLC1_LOCUS19364</name>
</gene>
<dbReference type="GO" id="GO:0048046">
    <property type="term" value="C:apoplast"/>
    <property type="evidence" value="ECO:0007669"/>
    <property type="project" value="UniProtKB-SubCell"/>
</dbReference>
<comment type="function">
    <text evidence="4">Dirigent proteins impart stereoselectivity on the phenoxy radical-coupling reaction, yielding optically active lignans from two molecules of coniferyl alcohol in the biosynthesis of lignans, flavonolignans, and alkaloids and thus plays a central role in plant secondary metabolism.</text>
</comment>
<evidence type="ECO:0000313" key="7">
    <source>
        <dbReference type="Proteomes" id="UP001161247"/>
    </source>
</evidence>
<evidence type="ECO:0000313" key="6">
    <source>
        <dbReference type="EMBL" id="CAI9112113.1"/>
    </source>
</evidence>
<evidence type="ECO:0000256" key="1">
    <source>
        <dbReference type="ARBA" id="ARBA00010746"/>
    </source>
</evidence>
<keyword evidence="5" id="KW-1133">Transmembrane helix</keyword>
<evidence type="ECO:0000256" key="2">
    <source>
        <dbReference type="ARBA" id="ARBA00011738"/>
    </source>
</evidence>
<reference evidence="6" key="1">
    <citation type="submission" date="2023-03" db="EMBL/GenBank/DDBJ databases">
        <authorList>
            <person name="Julca I."/>
        </authorList>
    </citation>
    <scope>NUCLEOTIDE SEQUENCE</scope>
</reference>
<proteinExistence type="inferred from homology"/>
<comment type="subcellular location">
    <subcellularLocation>
        <location evidence="4">Secreted</location>
        <location evidence="4">Extracellular space</location>
        <location evidence="4">Apoplast</location>
    </subcellularLocation>
</comment>
<name>A0AAV1DZG1_OLDCO</name>